<feature type="region of interest" description="Disordered" evidence="1">
    <location>
        <begin position="1658"/>
        <end position="1685"/>
    </location>
</feature>
<dbReference type="InterPro" id="IPR030791">
    <property type="entry name" value="Rotatin"/>
</dbReference>
<feature type="region of interest" description="Disordered" evidence="1">
    <location>
        <begin position="2832"/>
        <end position="2860"/>
    </location>
</feature>
<feature type="region of interest" description="Disordered" evidence="1">
    <location>
        <begin position="1174"/>
        <end position="1206"/>
    </location>
</feature>
<feature type="compositionally biased region" description="Basic residues" evidence="1">
    <location>
        <begin position="2837"/>
        <end position="2850"/>
    </location>
</feature>
<feature type="region of interest" description="Disordered" evidence="1">
    <location>
        <begin position="2251"/>
        <end position="2283"/>
    </location>
</feature>
<feature type="compositionally biased region" description="Low complexity" evidence="1">
    <location>
        <begin position="2005"/>
        <end position="2015"/>
    </location>
</feature>
<keyword evidence="3" id="KW-1185">Reference proteome</keyword>
<protein>
    <submittedName>
        <fullName evidence="2">Uncharacterized protein</fullName>
    </submittedName>
</protein>
<feature type="region of interest" description="Disordered" evidence="1">
    <location>
        <begin position="2005"/>
        <end position="2034"/>
    </location>
</feature>
<feature type="region of interest" description="Disordered" evidence="1">
    <location>
        <begin position="615"/>
        <end position="637"/>
    </location>
</feature>
<feature type="compositionally biased region" description="Gly residues" evidence="1">
    <location>
        <begin position="127"/>
        <end position="146"/>
    </location>
</feature>
<feature type="compositionally biased region" description="Gly residues" evidence="1">
    <location>
        <begin position="555"/>
        <end position="566"/>
    </location>
</feature>
<dbReference type="GO" id="GO:0005813">
    <property type="term" value="C:centrosome"/>
    <property type="evidence" value="ECO:0007669"/>
    <property type="project" value="InterPro"/>
</dbReference>
<evidence type="ECO:0000313" key="2">
    <source>
        <dbReference type="EMBL" id="CBJ26926.1"/>
    </source>
</evidence>
<name>D7G379_ECTSI</name>
<feature type="region of interest" description="Disordered" evidence="1">
    <location>
        <begin position="1596"/>
        <end position="1633"/>
    </location>
</feature>
<feature type="region of interest" description="Disordered" evidence="1">
    <location>
        <begin position="23"/>
        <end position="150"/>
    </location>
</feature>
<feature type="compositionally biased region" description="Pro residues" evidence="1">
    <location>
        <begin position="2758"/>
        <end position="2767"/>
    </location>
</feature>
<reference evidence="2 3" key="1">
    <citation type="journal article" date="2010" name="Nature">
        <title>The Ectocarpus genome and the independent evolution of multicellularity in brown algae.</title>
        <authorList>
            <person name="Cock J.M."/>
            <person name="Sterck L."/>
            <person name="Rouze P."/>
            <person name="Scornet D."/>
            <person name="Allen A.E."/>
            <person name="Amoutzias G."/>
            <person name="Anthouard V."/>
            <person name="Artiguenave F."/>
            <person name="Aury J.M."/>
            <person name="Badger J.H."/>
            <person name="Beszteri B."/>
            <person name="Billiau K."/>
            <person name="Bonnet E."/>
            <person name="Bothwell J.H."/>
            <person name="Bowler C."/>
            <person name="Boyen C."/>
            <person name="Brownlee C."/>
            <person name="Carrano C.J."/>
            <person name="Charrier B."/>
            <person name="Cho G.Y."/>
            <person name="Coelho S.M."/>
            <person name="Collen J."/>
            <person name="Corre E."/>
            <person name="Da Silva C."/>
            <person name="Delage L."/>
            <person name="Delaroque N."/>
            <person name="Dittami S.M."/>
            <person name="Doulbeau S."/>
            <person name="Elias M."/>
            <person name="Farnham G."/>
            <person name="Gachon C.M."/>
            <person name="Gschloessl B."/>
            <person name="Heesch S."/>
            <person name="Jabbari K."/>
            <person name="Jubin C."/>
            <person name="Kawai H."/>
            <person name="Kimura K."/>
            <person name="Kloareg B."/>
            <person name="Kupper F.C."/>
            <person name="Lang D."/>
            <person name="Le Bail A."/>
            <person name="Leblanc C."/>
            <person name="Lerouge P."/>
            <person name="Lohr M."/>
            <person name="Lopez P.J."/>
            <person name="Martens C."/>
            <person name="Maumus F."/>
            <person name="Michel G."/>
            <person name="Miranda-Saavedra D."/>
            <person name="Morales J."/>
            <person name="Moreau H."/>
            <person name="Motomura T."/>
            <person name="Nagasato C."/>
            <person name="Napoli C.A."/>
            <person name="Nelson D.R."/>
            <person name="Nyvall-Collen P."/>
            <person name="Peters A.F."/>
            <person name="Pommier C."/>
            <person name="Potin P."/>
            <person name="Poulain J."/>
            <person name="Quesneville H."/>
            <person name="Read B."/>
            <person name="Rensing S.A."/>
            <person name="Ritter A."/>
            <person name="Rousvoal S."/>
            <person name="Samanta M."/>
            <person name="Samson G."/>
            <person name="Schroeder D.C."/>
            <person name="Segurens B."/>
            <person name="Strittmatter M."/>
            <person name="Tonon T."/>
            <person name="Tregear J.W."/>
            <person name="Valentin K."/>
            <person name="von Dassow P."/>
            <person name="Yamagishi T."/>
            <person name="Van de Peer Y."/>
            <person name="Wincker P."/>
        </authorList>
    </citation>
    <scope>NUCLEOTIDE SEQUENCE [LARGE SCALE GENOMIC DNA]</scope>
    <source>
        <strain evidence="3">Ec32 / CCAP1310/4</strain>
    </source>
</reference>
<feature type="region of interest" description="Disordered" evidence="1">
    <location>
        <begin position="1542"/>
        <end position="1566"/>
    </location>
</feature>
<feature type="compositionally biased region" description="Basic residues" evidence="1">
    <location>
        <begin position="2667"/>
        <end position="2679"/>
    </location>
</feature>
<dbReference type="Proteomes" id="UP000002630">
    <property type="component" value="Linkage Group LG09"/>
</dbReference>
<dbReference type="OrthoDB" id="428850at2759"/>
<feature type="compositionally biased region" description="Basic and acidic residues" evidence="1">
    <location>
        <begin position="2259"/>
        <end position="2283"/>
    </location>
</feature>
<dbReference type="PANTHER" id="PTHR31691:SF1">
    <property type="entry name" value="ROTATIN"/>
    <property type="match status" value="1"/>
</dbReference>
<feature type="compositionally biased region" description="Low complexity" evidence="1">
    <location>
        <begin position="2680"/>
        <end position="2691"/>
    </location>
</feature>
<gene>
    <name evidence="2" type="ORF">Esi_0050_0074</name>
</gene>
<dbReference type="InParanoid" id="D7G379"/>
<dbReference type="PANTHER" id="PTHR31691">
    <property type="entry name" value="ROTATIN"/>
    <property type="match status" value="1"/>
</dbReference>
<organism evidence="2 3">
    <name type="scientific">Ectocarpus siliculosus</name>
    <name type="common">Brown alga</name>
    <name type="synonym">Conferva siliculosa</name>
    <dbReference type="NCBI Taxonomy" id="2880"/>
    <lineage>
        <taxon>Eukaryota</taxon>
        <taxon>Sar</taxon>
        <taxon>Stramenopiles</taxon>
        <taxon>Ochrophyta</taxon>
        <taxon>PX clade</taxon>
        <taxon>Phaeophyceae</taxon>
        <taxon>Ectocarpales</taxon>
        <taxon>Ectocarpaceae</taxon>
        <taxon>Ectocarpus</taxon>
    </lineage>
</organism>
<accession>D7G379</accession>
<feature type="region of interest" description="Disordered" evidence="1">
    <location>
        <begin position="1283"/>
        <end position="1303"/>
    </location>
</feature>
<feature type="compositionally biased region" description="Basic and acidic residues" evidence="1">
    <location>
        <begin position="1552"/>
        <end position="1562"/>
    </location>
</feature>
<feature type="compositionally biased region" description="Low complexity" evidence="1">
    <location>
        <begin position="1405"/>
        <end position="1419"/>
    </location>
</feature>
<dbReference type="GO" id="GO:0036064">
    <property type="term" value="C:ciliary basal body"/>
    <property type="evidence" value="ECO:0007669"/>
    <property type="project" value="InterPro"/>
</dbReference>
<feature type="region of interest" description="Disordered" evidence="1">
    <location>
        <begin position="2365"/>
        <end position="2435"/>
    </location>
</feature>
<feature type="compositionally biased region" description="Polar residues" evidence="1">
    <location>
        <begin position="2017"/>
        <end position="2027"/>
    </location>
</feature>
<dbReference type="GO" id="GO:0005814">
    <property type="term" value="C:centriole"/>
    <property type="evidence" value="ECO:0007669"/>
    <property type="project" value="TreeGrafter"/>
</dbReference>
<proteinExistence type="predicted"/>
<evidence type="ECO:0000313" key="3">
    <source>
        <dbReference type="Proteomes" id="UP000002630"/>
    </source>
</evidence>
<feature type="compositionally biased region" description="Pro residues" evidence="1">
    <location>
        <begin position="1393"/>
        <end position="1404"/>
    </location>
</feature>
<dbReference type="EMBL" id="FN648708">
    <property type="protein sequence ID" value="CBJ26926.1"/>
    <property type="molecule type" value="Genomic_DNA"/>
</dbReference>
<dbReference type="GO" id="GO:0010457">
    <property type="term" value="P:centriole-centriole cohesion"/>
    <property type="evidence" value="ECO:0007669"/>
    <property type="project" value="TreeGrafter"/>
</dbReference>
<dbReference type="GO" id="GO:0032053">
    <property type="term" value="P:ciliary basal body organization"/>
    <property type="evidence" value="ECO:0007669"/>
    <property type="project" value="TreeGrafter"/>
</dbReference>
<sequence>MRMEDPPPSSTLVHASTHWVDQEGIRNAEYGGIPPAKSNTDDDNMFGGNDRLTKDPSLRRSFPAAPAWGGDGASLGHVASARATPGGSGAAPATPDGSAARAPRKEGGGRTLGENSGMMSGLAVEAGDGGEGGGVGRAQSSTGGGDARLRGLTSKLRHPLADVRGRAISNLSGKISLGLLSPSDLLREEPSFFSDVVALLSEGIGFEPSGNRSPERGSLEGSSASAILVLNLCVLLVKDPGCRARLAGGGAAIPLSRMMTMAESSRTKGGGELRLLAAEVLELVETSPGTRVAPESVAVSGEGPGTASLPPVTVPARQQGLAWREVDLPNGQQSPEHQHQHQQETEEACALFGDGSKPRWPRWTKDFVDGPLLSAGKNASSETVVACLCAGWRFPHVRLVRSEESALFDFEVRFRTASTPAGETGLLRCLRHLRDEIVEDYPPEVLLQRPGSFGRLLSLLRTPSASERVIEEALSTASRLLERLVRSARLHQDPSFLPPSPSASVDIDDQRAPAAGESDGYAFGGAPAGYVPGGGGAAGGSTVFGTRYGRHGGGKRGAAGSTGGGEVPEELGKAGPGGSGGVSVCGALFALFLSACPLLGYPAANKARVTLASGGGRVNRSDEKGGGPASEPSGGPSRVAVLAGEMLQAVIPYLLEPQGNDGDWGESTDSASAGGVGGAAAGMITCPVDALRVQEVLCSTGQVLGYTGGGVAPDGGAPEPLVSIAVQLLLLLSPDDLVPGNDEQFAGGGCTVAETSVKLPPRLVLQLRDMVLDAGEAERRPSLRSRLWPLLARASPKEAEMLQAAQVLTRQAALVLNIGREGAGGGSGPGMIEGCGGGAAANRGTSCDWSWVRGTLGQIKAALPLLRSVDDPRLVSIAVALWFSAANAAFSSSSGSTSPVEPREAEGIGGAVVVKLVHGEFGERASAQAMHMLDELTAADDTVAAGSGCIQVPPSFAEAMARHGLADPRKRPLTATRLAAALAVVLGGGNGVAGDRVGAVASAVTRSAPSSPLFSAVLLRGTATSGSPGNAGGGGGAAASAPAAAARRVIARSCTALHGVLRSDGKAKNVSLTAAATAAAATARALSPTLEAFIEVCRAAERTAASPTTPSTAAAPAWPDEGAAANGCFCGHARLPAGQSEERASSWREARRAVSSLLDFVDGLLEDETKQGLHPAAQGQFQAGDGVLSSPPLRRHRSPTTNPSLVKSAAARRMWVEVRGLCGGEANARAAASRRLAGLLKETTIPEDERGVKQGGAVPFPFLYLDDPLHLPPSATPIASTVANNGASGKPAASERAPSEGQTLSFSAEHVRNLADVAGAPSLEGGLRRAAAEQLRGVLVSPGVAAVVLSDTGEEDLCERVLSAALSGLLPRPQPPSSPIPSGSDGDRSEDPWPSPRPPCPLPGIPSAAAASPGTVVTGGRSGRSGVGEHLWDEAFLGLLLAAVGEFAPIRRYLLAACSGRESGGCSRTAEPELALAAGSPALGHLSRSRKGATAAAIVPPNALPSVLRRLYHPRPSVRRLAGSVAVRLAFDSPSFFSPLECTLESPPSSRVGRDSDNERGRCGRCRVGGVASLGEGFSVPMMVLEAFPRLAELTRERTSSGGGGSENTGGDSSPSRRNENRNGASSSGRRRHEAFHTLVASEWTLVLIPDTAADGPAHRPGVAAAATAAADPSSKKSGERHHRSAVASQVAEALREAGRRTEFEAAMLKARAWMLAGFGCSEALFGPDGGWETAFERFLRAPPNGTKDRAAMRDVTSLLVAGTDHMCPRSFQVLADAAEECFVPILSETNRRPTTVLGDYLGDWRAPSSSKGSARDLESKRGLRESVLELLVAVVSSSRPGSDEAAVSLAASSLPAVIWGEFLGGRAVGVMGWSWWERGDAEDGGTPLTARRLAAEFLTGLARRPRTGSAAVASWASLHVLPPESDHDELGGESQNLLAAAGWGGESSPAQHLSEPEPAPLLGMIVRSLVRHASTHRSPDGFRGRASLAASLVALETVLAAAALSPSSTPSPLSEGNGSAELTKSPPTSPVPVAFFAGRGVPHTPAFGQGCRGEGVSGGGGAGDKTGLEWALRLACHRDATVRAVSFGVLAELAVVDRGLLVPTSSSAPRDSPAIAGGPEQGDESPTRSGGYSARAGQSAVVGSREEDEEEEAVEACVRAALDGRYESPVVATEALRFLCRHTNVRATFTRRLPAYSVPLAASLAKSAAPVLGGESGQNKAGSLSVAAASLRFIVVVVAAAVDISDAAARSKVPGTADRGHSPGEQREPQEEPRRDDQHELHQQCGQKLGRLLEVLWALGLLEACVHVVGEALPVEGSSGGLSRRDGWSSLLASSPAEAAMVYRSAQAAALALLRVVVSRPTVSATRPTPAASTPPPLEQTAASAAERVCTPGASASAAGSRATDHDDGGGSAAVAASTSGGSNRPSATTPAGSGGVDVWVVVRQALLQRTPLLAGLVRCLVAAAAAAAVLRGGGGTADRDSPCDGAVRVVQEACATLSGCSGVSQAVLEALGVVLAETPSEDGVKWDGGVSRRCGNGCTEAAKTEAKLLLAAMLATRAWRCSLDLACEKASSLAAVLLEEEAVALTRTTAPGATRNAVSAEAELRRRCLVPLLESSDALRALAVTSGLIGDLSVALEALLGEIATVGHGRETLQNASRHLETLKAKHKKPTGGKKKTTATPSSPTSPSSDARGGGEGRAHTGKPSNKYAGRKPPIPTANAKLVAATSPKPSAATARRTSTPSTAMGQGRRRSSSLSPPPSMPSSPPLKAARAPVQSVDRGLGPEREFYMVAALMASAIGGPEGRAEALRLRLPQLLWKAWPMALASQLAHSSRSSSHRRHDHHDHRRGSTSVGSCGMATAGTASGRRDMLETPVLLQALLGLASCVARSCPEGKKAFIFAGPEGPYGRAATEAACDVVRSCALSHECRTVLSQSGFFVDAFAQIIRLCAKAAKTKPGTASFTTLARRIGDLAGVLVNSSLRAEGQKALMQVEGACDMLGDLVAVCLRATSPTAATAATTTYSVLVTRTLLLLRNLALAPSTGQIAAHRTSVVDLILRSTGREGEGELTRAAVSCLRAVLRGSSNDGGGKTAVGVGDRGSELAAAVDRCLGVPEIAALSHSNGLMRRVGTVGGHAERQLRRELLAAKELLL</sequence>
<dbReference type="EMBL" id="FN649734">
    <property type="protein sequence ID" value="CBJ26926.1"/>
    <property type="molecule type" value="Genomic_DNA"/>
</dbReference>
<feature type="region of interest" description="Disordered" evidence="1">
    <location>
        <begin position="553"/>
        <end position="576"/>
    </location>
</feature>
<feature type="compositionally biased region" description="Low complexity" evidence="1">
    <location>
        <begin position="2726"/>
        <end position="2746"/>
    </location>
</feature>
<feature type="region of interest" description="Disordered" evidence="1">
    <location>
        <begin position="2665"/>
        <end position="2777"/>
    </location>
</feature>
<evidence type="ECO:0000256" key="1">
    <source>
        <dbReference type="SAM" id="MobiDB-lite"/>
    </source>
</evidence>
<feature type="region of interest" description="Disordered" evidence="1">
    <location>
        <begin position="1368"/>
        <end position="1424"/>
    </location>
</feature>
<dbReference type="GO" id="GO:0007099">
    <property type="term" value="P:centriole replication"/>
    <property type="evidence" value="ECO:0007669"/>
    <property type="project" value="TreeGrafter"/>
</dbReference>
<feature type="region of interest" description="Disordered" evidence="1">
    <location>
        <begin position="2104"/>
        <end position="2149"/>
    </location>
</feature>
<feature type="compositionally biased region" description="Low complexity" evidence="1">
    <location>
        <begin position="79"/>
        <end position="101"/>
    </location>
</feature>
<feature type="compositionally biased region" description="Low complexity" evidence="1">
    <location>
        <begin position="2414"/>
        <end position="2424"/>
    </location>
</feature>
<feature type="compositionally biased region" description="Low complexity" evidence="1">
    <location>
        <begin position="2394"/>
        <end position="2403"/>
    </location>
</feature>